<keyword evidence="5 7" id="KW-0067">ATP-binding</keyword>
<comment type="caution">
    <text evidence="9">The sequence shown here is derived from an EMBL/GenBank/DDBJ whole genome shotgun (WGS) entry which is preliminary data.</text>
</comment>
<dbReference type="InterPro" id="IPR008595">
    <property type="entry name" value="DegS"/>
</dbReference>
<dbReference type="InterPro" id="IPR036890">
    <property type="entry name" value="HATPase_C_sf"/>
</dbReference>
<dbReference type="InterPro" id="IPR005467">
    <property type="entry name" value="His_kinase_dom"/>
</dbReference>
<sequence>MSGKKVDINSLDHIFSQMVETLNRSKNDIFIISEQNRQSLLQMQKELAIVHSKLADVFIEGDLLIEETRLSRKRLGDVSMHFNTFNEEQVREAYEHANDLQIKLSINRNEDRQLQERRDDLVRRLNDLNDAILHADQLVTQANVVTNYLTSDLKNVGQALETAKLKQDFSLKIIEAQEEERKRLSREIHDGPAQMMANVLVRSDLIERTYREKGVDQAFVEISSLKLMVRNALTEVRRIIYDLRPMALDDLGLVPTLKKYLRNIEEYNTGCQIHFHSHGEQRRLLSNFEVAIFRLIQESVTNATKHGKCKNIWVDVEWSPKMVTVTVKDNGTGFDQRLVRDKSFGMIGMQERVDLLKGEMIVKSSLGKGTSMKFQIPLIEEQQR</sequence>
<dbReference type="Pfam" id="PF07730">
    <property type="entry name" value="HisKA_3"/>
    <property type="match status" value="1"/>
</dbReference>
<dbReference type="Proteomes" id="UP001596170">
    <property type="component" value="Unassembled WGS sequence"/>
</dbReference>
<dbReference type="InterPro" id="IPR050482">
    <property type="entry name" value="Sensor_HK_TwoCompSys"/>
</dbReference>
<dbReference type="SUPFAM" id="SSF55874">
    <property type="entry name" value="ATPase domain of HSP90 chaperone/DNA topoisomerase II/histidine kinase"/>
    <property type="match status" value="1"/>
</dbReference>
<organism evidence="9 10">
    <name type="scientific">Paenisporosarcina macmurdoensis</name>
    <dbReference type="NCBI Taxonomy" id="212659"/>
    <lineage>
        <taxon>Bacteria</taxon>
        <taxon>Bacillati</taxon>
        <taxon>Bacillota</taxon>
        <taxon>Bacilli</taxon>
        <taxon>Bacillales</taxon>
        <taxon>Caryophanaceae</taxon>
        <taxon>Paenisporosarcina</taxon>
    </lineage>
</organism>
<keyword evidence="3 7" id="KW-0547">Nucleotide-binding</keyword>
<dbReference type="PIRSF" id="PIRSF003169">
    <property type="entry name" value="STHK_DegS"/>
    <property type="match status" value="1"/>
</dbReference>
<name>A0ABW1L4A6_9BACL</name>
<evidence type="ECO:0000313" key="10">
    <source>
        <dbReference type="Proteomes" id="UP001596170"/>
    </source>
</evidence>
<keyword evidence="4 7" id="KW-0418">Kinase</keyword>
<evidence type="ECO:0000256" key="7">
    <source>
        <dbReference type="PIRNR" id="PIRNR003169"/>
    </source>
</evidence>
<dbReference type="PROSITE" id="PS50109">
    <property type="entry name" value="HIS_KIN"/>
    <property type="match status" value="1"/>
</dbReference>
<evidence type="ECO:0000259" key="8">
    <source>
        <dbReference type="PROSITE" id="PS50109"/>
    </source>
</evidence>
<feature type="domain" description="Histidine kinase" evidence="8">
    <location>
        <begin position="183"/>
        <end position="380"/>
    </location>
</feature>
<comment type="function">
    <text evidence="7">Member of the two-component regulatory system DegS/DegU, which plays an important role in the transition growth phase.</text>
</comment>
<evidence type="ECO:0000256" key="5">
    <source>
        <dbReference type="ARBA" id="ARBA00022840"/>
    </source>
</evidence>
<dbReference type="InterPro" id="IPR016381">
    <property type="entry name" value="Sig_transdc_His_kinase_DegS"/>
</dbReference>
<dbReference type="PANTHER" id="PTHR24421">
    <property type="entry name" value="NITRATE/NITRITE SENSOR PROTEIN NARX-RELATED"/>
    <property type="match status" value="1"/>
</dbReference>
<dbReference type="Gene3D" id="1.20.5.1930">
    <property type="match status" value="1"/>
</dbReference>
<dbReference type="PANTHER" id="PTHR24421:SF55">
    <property type="entry name" value="SENSOR HISTIDINE KINASE YDFH"/>
    <property type="match status" value="1"/>
</dbReference>
<comment type="subcellular location">
    <subcellularLocation>
        <location evidence="7">Cytoplasm</location>
    </subcellularLocation>
</comment>
<dbReference type="RefSeq" id="WP_377732014.1">
    <property type="nucleotide sequence ID" value="NZ_JBHSRI010000002.1"/>
</dbReference>
<dbReference type="Gene3D" id="3.30.565.10">
    <property type="entry name" value="Histidine kinase-like ATPase, C-terminal domain"/>
    <property type="match status" value="1"/>
</dbReference>
<dbReference type="GO" id="GO:0016301">
    <property type="term" value="F:kinase activity"/>
    <property type="evidence" value="ECO:0007669"/>
    <property type="project" value="UniProtKB-KW"/>
</dbReference>
<keyword evidence="7" id="KW-0378">Hydrolase</keyword>
<evidence type="ECO:0000256" key="1">
    <source>
        <dbReference type="ARBA" id="ARBA00000085"/>
    </source>
</evidence>
<evidence type="ECO:0000256" key="6">
    <source>
        <dbReference type="ARBA" id="ARBA00023012"/>
    </source>
</evidence>
<evidence type="ECO:0000313" key="9">
    <source>
        <dbReference type="EMBL" id="MFC6038016.1"/>
    </source>
</evidence>
<evidence type="ECO:0000256" key="4">
    <source>
        <dbReference type="ARBA" id="ARBA00022777"/>
    </source>
</evidence>
<dbReference type="EC" id="3.1.3.-" evidence="7"/>
<dbReference type="EMBL" id="JBHSRI010000002">
    <property type="protein sequence ID" value="MFC6038016.1"/>
    <property type="molecule type" value="Genomic_DNA"/>
</dbReference>
<proteinExistence type="predicted"/>
<dbReference type="InterPro" id="IPR003594">
    <property type="entry name" value="HATPase_dom"/>
</dbReference>
<evidence type="ECO:0000256" key="3">
    <source>
        <dbReference type="ARBA" id="ARBA00022741"/>
    </source>
</evidence>
<gene>
    <name evidence="9" type="ORF">ACFPYN_00985</name>
</gene>
<reference evidence="10" key="1">
    <citation type="journal article" date="2019" name="Int. J. Syst. Evol. Microbiol.">
        <title>The Global Catalogue of Microorganisms (GCM) 10K type strain sequencing project: providing services to taxonomists for standard genome sequencing and annotation.</title>
        <authorList>
            <consortium name="The Broad Institute Genomics Platform"/>
            <consortium name="The Broad Institute Genome Sequencing Center for Infectious Disease"/>
            <person name="Wu L."/>
            <person name="Ma J."/>
        </authorList>
    </citation>
    <scope>NUCLEOTIDE SEQUENCE [LARGE SCALE GENOMIC DNA]</scope>
    <source>
        <strain evidence="10">CCUG 54527</strain>
    </source>
</reference>
<evidence type="ECO:0000256" key="2">
    <source>
        <dbReference type="ARBA" id="ARBA00022679"/>
    </source>
</evidence>
<dbReference type="CDD" id="cd16917">
    <property type="entry name" value="HATPase_UhpB-NarQ-NarX-like"/>
    <property type="match status" value="1"/>
</dbReference>
<comment type="catalytic activity">
    <reaction evidence="1 7">
        <text>ATP + protein L-histidine = ADP + protein N-phospho-L-histidine.</text>
        <dbReference type="EC" id="2.7.13.3"/>
    </reaction>
</comment>
<dbReference type="Pfam" id="PF02518">
    <property type="entry name" value="HATPase_c"/>
    <property type="match status" value="1"/>
</dbReference>
<keyword evidence="7" id="KW-0963">Cytoplasm</keyword>
<keyword evidence="6 7" id="KW-0902">Two-component regulatory system</keyword>
<dbReference type="EC" id="2.7.13.3" evidence="7"/>
<keyword evidence="7" id="KW-0904">Protein phosphatase</keyword>
<dbReference type="SMART" id="SM00387">
    <property type="entry name" value="HATPase_c"/>
    <property type="match status" value="1"/>
</dbReference>
<dbReference type="InterPro" id="IPR011712">
    <property type="entry name" value="Sig_transdc_His_kin_sub3_dim/P"/>
</dbReference>
<accession>A0ABW1L4A6</accession>
<keyword evidence="10" id="KW-1185">Reference proteome</keyword>
<dbReference type="Pfam" id="PF05384">
    <property type="entry name" value="DegS"/>
    <property type="match status" value="1"/>
</dbReference>
<keyword evidence="2 7" id="KW-0808">Transferase</keyword>
<protein>
    <recommendedName>
        <fullName evidence="7">Signal transduction histidine-protein kinase/phosphatase DegS</fullName>
        <ecNumber evidence="7">2.7.13.3</ecNumber>
        <ecNumber evidence="7">3.1.3.-</ecNumber>
    </recommendedName>
</protein>